<accession>A0A0L6V3X5</accession>
<proteinExistence type="predicted"/>
<evidence type="ECO:0000313" key="3">
    <source>
        <dbReference type="Proteomes" id="UP000037035"/>
    </source>
</evidence>
<keyword evidence="1" id="KW-0812">Transmembrane</keyword>
<dbReference type="EMBL" id="LAVV01007579">
    <property type="protein sequence ID" value="KNZ55466.1"/>
    <property type="molecule type" value="Genomic_DNA"/>
</dbReference>
<comment type="caution">
    <text evidence="2">The sequence shown here is derived from an EMBL/GenBank/DDBJ whole genome shotgun (WGS) entry which is preliminary data.</text>
</comment>
<evidence type="ECO:0000313" key="2">
    <source>
        <dbReference type="EMBL" id="KNZ55466.1"/>
    </source>
</evidence>
<organism evidence="2 3">
    <name type="scientific">Puccinia sorghi</name>
    <dbReference type="NCBI Taxonomy" id="27349"/>
    <lineage>
        <taxon>Eukaryota</taxon>
        <taxon>Fungi</taxon>
        <taxon>Dikarya</taxon>
        <taxon>Basidiomycota</taxon>
        <taxon>Pucciniomycotina</taxon>
        <taxon>Pucciniomycetes</taxon>
        <taxon>Pucciniales</taxon>
        <taxon>Pucciniaceae</taxon>
        <taxon>Puccinia</taxon>
    </lineage>
</organism>
<feature type="transmembrane region" description="Helical" evidence="1">
    <location>
        <begin position="33"/>
        <end position="58"/>
    </location>
</feature>
<sequence>MVIVALASALLKITIHTYMVKLHSALLFSRMSVSWICFGLVFISIGQFMFHVTLPCLLELFNYRLLRVHLPIGASGAGEIRFHCHPHAQIKSAPDTTSFDLGRVRFFWQGIVDKVSCILTNNNQLLETLQFSLVCVTCCPIFIVEPNSARQGTIFLFPVCELSGGNMSTSSSMHISMLTIQIIYYNKNQISGLPSLDFHQEKTNKDHVMCAPQPADQHYMRWNNLMYYQKKTHIIAKILSKRCNIDTSSVQIYKSDAILIQSCCVCNLQLKVTWTDLFSLYDIIFLTKISFETPFSWKSTIICWLSSMISRDLSNYIHKSWYMQRNHSHWLYHVLAPFTFFSYPASISLSLKSHHFFSLDAQSLETASLSKIIQM</sequence>
<keyword evidence="1" id="KW-0472">Membrane</keyword>
<reference evidence="2 3" key="1">
    <citation type="submission" date="2015-08" db="EMBL/GenBank/DDBJ databases">
        <title>Next Generation Sequencing and Analysis of the Genome of Puccinia sorghi L Schw, the Causal Agent of Maize Common Rust.</title>
        <authorList>
            <person name="Rochi L."/>
            <person name="Burguener G."/>
            <person name="Darino M."/>
            <person name="Turjanski A."/>
            <person name="Kreff E."/>
            <person name="Dieguez M.J."/>
            <person name="Sacco F."/>
        </authorList>
    </citation>
    <scope>NUCLEOTIDE SEQUENCE [LARGE SCALE GENOMIC DNA]</scope>
    <source>
        <strain evidence="2 3">RO10H11247</strain>
    </source>
</reference>
<protein>
    <submittedName>
        <fullName evidence="2">Uncharacterized protein</fullName>
    </submittedName>
</protein>
<keyword evidence="3" id="KW-1185">Reference proteome</keyword>
<keyword evidence="1" id="KW-1133">Transmembrane helix</keyword>
<name>A0A0L6V3X5_9BASI</name>
<dbReference type="AlphaFoldDB" id="A0A0L6V3X5"/>
<gene>
    <name evidence="2" type="ORF">VP01_266g1</name>
</gene>
<dbReference type="VEuPathDB" id="FungiDB:VP01_266g1"/>
<dbReference type="Proteomes" id="UP000037035">
    <property type="component" value="Unassembled WGS sequence"/>
</dbReference>
<evidence type="ECO:0000256" key="1">
    <source>
        <dbReference type="SAM" id="Phobius"/>
    </source>
</evidence>